<feature type="chain" id="PRO_5046392302" evidence="1">
    <location>
        <begin position="22"/>
        <end position="248"/>
    </location>
</feature>
<sequence length="248" mass="27226">MRIRLAYVALLAILLLQFCFGANEALASANNENNESKLHNNLDISVQQNVYGEDHDSITELPKSSLPFPSPQLPNSSNVIEPQAEIGPTYPSTNISMRIGDILYSTKTIGASSQIVGHVGIVNSNFKMVHVTLPVDGGVVDNMSTYMGRHGSGETIKVYRPKNGMGVAAARWATYNYSSINEYYINPFAKLGDLNPNYCSKFIWQAFWFGEGVNIGQNELNANTNGYVTPTHIINSPKLVYVTSFKAP</sequence>
<dbReference type="InterPro" id="IPR038765">
    <property type="entry name" value="Papain-like_cys_pep_sf"/>
</dbReference>
<comment type="caution">
    <text evidence="2">The sequence shown here is derived from an EMBL/GenBank/DDBJ whole genome shotgun (WGS) entry which is preliminary data.</text>
</comment>
<evidence type="ECO:0000313" key="3">
    <source>
        <dbReference type="Proteomes" id="UP001185028"/>
    </source>
</evidence>
<dbReference type="Gene3D" id="3.90.1720.10">
    <property type="entry name" value="endopeptidase domain like (from Nostoc punctiforme)"/>
    <property type="match status" value="1"/>
</dbReference>
<keyword evidence="3" id="KW-1185">Reference proteome</keyword>
<gene>
    <name evidence="2" type="ORF">JOC58_002674</name>
</gene>
<name>A0ABU1J1D1_9BACL</name>
<dbReference type="EMBL" id="JAVDQH010000009">
    <property type="protein sequence ID" value="MDR6244777.1"/>
    <property type="molecule type" value="Genomic_DNA"/>
</dbReference>
<reference evidence="2 3" key="1">
    <citation type="submission" date="2023-07" db="EMBL/GenBank/DDBJ databases">
        <title>Genomic Encyclopedia of Type Strains, Phase IV (KMG-IV): sequencing the most valuable type-strain genomes for metagenomic binning, comparative biology and taxonomic classification.</title>
        <authorList>
            <person name="Goeker M."/>
        </authorList>
    </citation>
    <scope>NUCLEOTIDE SEQUENCE [LARGE SCALE GENOMIC DNA]</scope>
    <source>
        <strain evidence="2 3">DSM 22170</strain>
    </source>
</reference>
<organism evidence="2 3">
    <name type="scientific">Paenibacillus hunanensis</name>
    <dbReference type="NCBI Taxonomy" id="539262"/>
    <lineage>
        <taxon>Bacteria</taxon>
        <taxon>Bacillati</taxon>
        <taxon>Bacillota</taxon>
        <taxon>Bacilli</taxon>
        <taxon>Bacillales</taxon>
        <taxon>Paenibacillaceae</taxon>
        <taxon>Paenibacillus</taxon>
    </lineage>
</organism>
<dbReference type="Proteomes" id="UP001185028">
    <property type="component" value="Unassembled WGS sequence"/>
</dbReference>
<accession>A0ABU1J1D1</accession>
<feature type="signal peptide" evidence="1">
    <location>
        <begin position="1"/>
        <end position="21"/>
    </location>
</feature>
<protein>
    <submittedName>
        <fullName evidence="2">Uncharacterized protein YycO</fullName>
    </submittedName>
</protein>
<proteinExistence type="predicted"/>
<dbReference type="SUPFAM" id="SSF54001">
    <property type="entry name" value="Cysteine proteinases"/>
    <property type="match status" value="1"/>
</dbReference>
<evidence type="ECO:0000313" key="2">
    <source>
        <dbReference type="EMBL" id="MDR6244777.1"/>
    </source>
</evidence>
<dbReference type="RefSeq" id="WP_188776598.1">
    <property type="nucleotide sequence ID" value="NZ_BMMB01000007.1"/>
</dbReference>
<keyword evidence="1" id="KW-0732">Signal</keyword>
<evidence type="ECO:0000256" key="1">
    <source>
        <dbReference type="SAM" id="SignalP"/>
    </source>
</evidence>